<feature type="transmembrane region" description="Helical" evidence="2">
    <location>
        <begin position="14"/>
        <end position="33"/>
    </location>
</feature>
<evidence type="ECO:0000313" key="4">
    <source>
        <dbReference type="RefSeq" id="XP_032831185.1"/>
    </source>
</evidence>
<feature type="coiled-coil region" evidence="1">
    <location>
        <begin position="97"/>
        <end position="124"/>
    </location>
</feature>
<reference evidence="4" key="1">
    <citation type="submission" date="2025-08" db="UniProtKB">
        <authorList>
            <consortium name="RefSeq"/>
        </authorList>
    </citation>
    <scope>IDENTIFICATION</scope>
    <source>
        <tissue evidence="4">Sperm</tissue>
    </source>
</reference>
<name>A0AAJ7XEB0_PETMA</name>
<keyword evidence="2" id="KW-0812">Transmembrane</keyword>
<dbReference type="Proteomes" id="UP001318040">
    <property type="component" value="Chromosome 55"/>
</dbReference>
<sequence length="267" mass="30544">MVSRVDAGFRTPPLLLLMMMVVPLALGTFTYVYSVKRGELEARLAQLQLGLQSDVASLHADLSALSEKLKFSEALLKERHRSQQQLKDRRGQQAELQILLNETLPQLRREIQDLRDESKSFRSAVTVAVNEADHEVSLLKTKLEDLRGSMLRNTKAIIAQSKDDAVSEEKWALRNLDALSDLNLEVARLNQSHWQFKVSFESLEKKMTAMINRYPEMEALVIAVDDVAKDFERKKRKADELESWLAQTEAFMARINGNLEQMQNLTF</sequence>
<evidence type="ECO:0000256" key="1">
    <source>
        <dbReference type="SAM" id="Coils"/>
    </source>
</evidence>
<keyword evidence="2" id="KW-1133">Transmembrane helix</keyword>
<dbReference type="PANTHER" id="PTHR21734:SF11">
    <property type="entry name" value="INHIBITOR OF NUCLEAR FACTOR KAPPA-B KINASE-INTERACTING PROTEIN"/>
    <property type="match status" value="1"/>
</dbReference>
<dbReference type="InterPro" id="IPR024152">
    <property type="entry name" value="Inh_kappa-B_kinase-int"/>
</dbReference>
<protein>
    <submittedName>
        <fullName evidence="4">Uncharacterized protein LOC116954630</fullName>
    </submittedName>
</protein>
<keyword evidence="2" id="KW-0472">Membrane</keyword>
<dbReference type="RefSeq" id="XP_032831185.1">
    <property type="nucleotide sequence ID" value="XM_032975294.1"/>
</dbReference>
<accession>A0AAJ7XEB0</accession>
<keyword evidence="1" id="KW-0175">Coiled coil</keyword>
<dbReference type="AlphaFoldDB" id="A0AAJ7XEB0"/>
<proteinExistence type="predicted"/>
<evidence type="ECO:0000256" key="2">
    <source>
        <dbReference type="SAM" id="Phobius"/>
    </source>
</evidence>
<gene>
    <name evidence="4" type="primary">LOC116954630</name>
</gene>
<dbReference type="PANTHER" id="PTHR21734">
    <property type="entry name" value="INHIBITOR OF NUCLEAR FACTOR KAPPA-B KINASE-INTERACTING PROTEIN"/>
    <property type="match status" value="1"/>
</dbReference>
<dbReference type="KEGG" id="pmrn:116954630"/>
<organism evidence="3 4">
    <name type="scientific">Petromyzon marinus</name>
    <name type="common">Sea lamprey</name>
    <dbReference type="NCBI Taxonomy" id="7757"/>
    <lineage>
        <taxon>Eukaryota</taxon>
        <taxon>Metazoa</taxon>
        <taxon>Chordata</taxon>
        <taxon>Craniata</taxon>
        <taxon>Vertebrata</taxon>
        <taxon>Cyclostomata</taxon>
        <taxon>Hyperoartia</taxon>
        <taxon>Petromyzontiformes</taxon>
        <taxon>Petromyzontidae</taxon>
        <taxon>Petromyzon</taxon>
    </lineage>
</organism>
<evidence type="ECO:0000313" key="3">
    <source>
        <dbReference type="Proteomes" id="UP001318040"/>
    </source>
</evidence>
<keyword evidence="3" id="KW-1185">Reference proteome</keyword>